<dbReference type="NCBIfam" id="TIGR01891">
    <property type="entry name" value="amidohydrolases"/>
    <property type="match status" value="1"/>
</dbReference>
<dbReference type="Gene3D" id="3.30.70.360">
    <property type="match status" value="1"/>
</dbReference>
<evidence type="ECO:0000256" key="1">
    <source>
        <dbReference type="PIRNR" id="PIRNR037226"/>
    </source>
</evidence>
<sequence length="391" mass="42653">MNVDEALDKLFPDVIDLSKKIYSYAELGSDEIKSSRVLSEYLEKRGFRVERNYRDMKTAFRADNGHKGLRVGLLAEYDALPNGHSCGHNLISAWAAGTAVVLNLLGENINIKVYGTPSEEAIGPYAGSKCLLADMGSFKDTDFVLGVHPDDRWAVGSKALADITLELRFHGKSAHGADSPEKGINALDAAVATYNVINSLRGWAKLDKHLVVGMIFTESGRATNVIPERATLQVEMRSTSTEFLGKFENKVRDAAMGVASAYGADITIEQITPLYKTYINNRTLNSLLKENLAKMNINAEDAGSEEGFASGSTDEANVSWVVPTGHLDFPIGYPGIPGHSDEFREAANPDKVENVLRNAIKATALTILQIAKENKIRQIKDEFENSDGNGQ</sequence>
<protein>
    <recommendedName>
        <fullName evidence="1">Peptidase M20 domain-containing protein 2</fullName>
    </recommendedName>
</protein>
<dbReference type="PANTHER" id="PTHR30575">
    <property type="entry name" value="PEPTIDASE M20"/>
    <property type="match status" value="1"/>
</dbReference>
<gene>
    <name evidence="3" type="ORF">CSP5_1595</name>
</gene>
<accession>A0A1N5W2L3</accession>
<dbReference type="InterPro" id="IPR036264">
    <property type="entry name" value="Bact_exopeptidase_dim_dom"/>
</dbReference>
<dbReference type="InterPro" id="IPR017439">
    <property type="entry name" value="Amidohydrolase"/>
</dbReference>
<evidence type="ECO:0000313" key="4">
    <source>
        <dbReference type="Proteomes" id="UP000195607"/>
    </source>
</evidence>
<dbReference type="RefSeq" id="WP_148690025.1">
    <property type="nucleotide sequence ID" value="NZ_LT671858.1"/>
</dbReference>
<dbReference type="SUPFAM" id="SSF53187">
    <property type="entry name" value="Zn-dependent exopeptidases"/>
    <property type="match status" value="1"/>
</dbReference>
<dbReference type="SUPFAM" id="SSF55031">
    <property type="entry name" value="Bacterial exopeptidase dimerisation domain"/>
    <property type="match status" value="1"/>
</dbReference>
<dbReference type="Pfam" id="PF07687">
    <property type="entry name" value="M20_dimer"/>
    <property type="match status" value="1"/>
</dbReference>
<dbReference type="Proteomes" id="UP000195607">
    <property type="component" value="Chromosome I"/>
</dbReference>
<name>A0A1N5W2L3_9ARCH</name>
<dbReference type="GO" id="GO:0005737">
    <property type="term" value="C:cytoplasm"/>
    <property type="evidence" value="ECO:0007669"/>
    <property type="project" value="TreeGrafter"/>
</dbReference>
<dbReference type="CDD" id="cd03887">
    <property type="entry name" value="M20_Acy1L2"/>
    <property type="match status" value="1"/>
</dbReference>
<dbReference type="EMBL" id="LT671858">
    <property type="protein sequence ID" value="SIM78547.1"/>
    <property type="molecule type" value="Genomic_DNA"/>
</dbReference>
<organism evidence="3 4">
    <name type="scientific">Cuniculiplasma divulgatum</name>
    <dbReference type="NCBI Taxonomy" id="1673428"/>
    <lineage>
        <taxon>Archaea</taxon>
        <taxon>Methanobacteriati</taxon>
        <taxon>Thermoplasmatota</taxon>
        <taxon>Thermoplasmata</taxon>
        <taxon>Thermoplasmatales</taxon>
        <taxon>Cuniculiplasmataceae</taxon>
        <taxon>Cuniculiplasma</taxon>
    </lineage>
</organism>
<evidence type="ECO:0000259" key="2">
    <source>
        <dbReference type="Pfam" id="PF07687"/>
    </source>
</evidence>
<dbReference type="AlphaFoldDB" id="A0A1N5W2L3"/>
<reference evidence="3 4" key="1">
    <citation type="submission" date="2016-04" db="EMBL/GenBank/DDBJ databases">
        <authorList>
            <person name="Evans L.H."/>
            <person name="Alamgir A."/>
            <person name="Owens N."/>
            <person name="Weber N.D."/>
            <person name="Virtaneva K."/>
            <person name="Barbian K."/>
            <person name="Babar A."/>
            <person name="Rosenke K."/>
        </authorList>
    </citation>
    <scope>NUCLEOTIDE SEQUENCE [LARGE SCALE GENOMIC DNA]</scope>
    <source>
        <strain evidence="4">S5(T) (JCM 30642 \VKM B-2941)</strain>
    </source>
</reference>
<evidence type="ECO:0000313" key="3">
    <source>
        <dbReference type="EMBL" id="SIM78547.1"/>
    </source>
</evidence>
<dbReference type="InterPro" id="IPR017144">
    <property type="entry name" value="Xaa-Arg_dipeptidase"/>
</dbReference>
<dbReference type="PANTHER" id="PTHR30575:SF0">
    <property type="entry name" value="XAA-ARG DIPEPTIDASE"/>
    <property type="match status" value="1"/>
</dbReference>
<dbReference type="GO" id="GO:0071713">
    <property type="term" value="F:para-aminobenzoyl-glutamate hydrolase activity"/>
    <property type="evidence" value="ECO:0007669"/>
    <property type="project" value="TreeGrafter"/>
</dbReference>
<dbReference type="GO" id="GO:0046657">
    <property type="term" value="P:folic acid catabolic process"/>
    <property type="evidence" value="ECO:0007669"/>
    <property type="project" value="TreeGrafter"/>
</dbReference>
<dbReference type="GeneID" id="41588836"/>
<dbReference type="Gene3D" id="3.40.630.10">
    <property type="entry name" value="Zn peptidases"/>
    <property type="match status" value="1"/>
</dbReference>
<feature type="domain" description="Peptidase M20 dimerisation" evidence="2">
    <location>
        <begin position="164"/>
        <end position="255"/>
    </location>
</feature>
<proteinExistence type="inferred from homology"/>
<dbReference type="PIRSF" id="PIRSF037226">
    <property type="entry name" value="Amidohydrolase_ACY1L2_prd"/>
    <property type="match status" value="1"/>
</dbReference>
<comment type="similarity">
    <text evidence="1">Belongs to the peptidase M20A family.</text>
</comment>
<dbReference type="InterPro" id="IPR011650">
    <property type="entry name" value="Peptidase_M20_dimer"/>
</dbReference>
<dbReference type="InterPro" id="IPR052030">
    <property type="entry name" value="Peptidase_M20/M20A_hydrolases"/>
</dbReference>
<dbReference type="GO" id="GO:0016805">
    <property type="term" value="F:dipeptidase activity"/>
    <property type="evidence" value="ECO:0007669"/>
    <property type="project" value="InterPro"/>
</dbReference>